<dbReference type="Gene3D" id="3.30.300.30">
    <property type="match status" value="1"/>
</dbReference>
<sequence>MSPPQEPIAIIGSGCRFPGDASSPSKLWELLRRPRDVSRKIDRFNVQGFYHHDGHHHGASHVTDAYLLSEDPRAFDAQFFGIQAGEADAIDPQQRLLLETVYESLELAGLPLEEIRGSNTAVYVGVMCDDYGGIVYQDSEAIPTYAATGIARSILSNRVSYIFDLHGPSMTIDTACSSSLVAVHQAVQVLRARTSKVAIAAGANLIFGPNMFISETNLNMLSPTGKSQMWDANANGYARGEGTAAVVMKLLSDAVVDGDCIECIIRETGVNQDGHTTGITMPSQAAQMKLIQETYMRAGLDLRNPDDRCQYFEAHGTGTKAGDSVESKAIYNAFFNMEHGNMSDEKLFVGSIKTVIGHTEGTAGLAGILKASLAVQNGVIPPNLHFKELNPEIAPYYGKIRIPTEPQEWPPLPKFAVRRASVNSFGFGGTNAHAIIEGYDPKYHGYGAPSPQFETGGSPVNTLPLTLSATSEKTLSNLISQYLDHFRDNPDEDLRRIAWTLHYRRSLFPVRTSFAASSVNSLIPKLQSALDDKSTYLTRRKPESKHLLGVFTGQGAQWATMGSDLIAASPFAEQVIERLEEALAGLPVADRPPWSLREQILASAVESRISEGEISQPLCTAIQILLVDILKQANITFDAVIGHSSGEIGAAYAAGFLNPTDAIRIAYYRGRYAHLAHGPQGQRGAMLAAGTTVEDVQELCELPAFEGRVVMAACNSSSSVTLSGDTDAIDWVKEVLEDEHKFNRKLKVDTAYHSHHMAPCSTPYQKSLGVCRISVQHSNGSCRWYSSVHNGQMMDTCDELKDQYWVKNMVNPVLFSQALEAALTHSPTPTMAIEVGPHPALKGPATSVIEEFLGASIPYIGTLVRGQDGLDALASTVGSIYDHFGRSAVDLRSYDRLFGQKEDPLLLQTLPSYSWDHDRLFWFESRESKSHRFRDNPPHPLLGARLSTSNEHEYRWRNYLIPDEIPWLNGHKIQGQTLFPAAGFLVMAIEAARLVAAHKSEPLNIVELTDFKIHRALGFYDDEKGVEVLATLSNLTINSVGDGTTTVNADFTCDTCPQKDTGSFASAASGTVRLLLGKSSPSILIDRPEIDASMIDVDVDMFYSSLEMLGYNYSGLFRSITSLRRATDAARGEILAAKTGNKPDGTSENFFLHPAALDVAFQAIFAAVSYPGDGALWTLHIPTTIRRVTINPAGAPRNGGLKIPLEFSANSQISSNGQISGDVDIFPHDGQNALCQVEGLEVTPLSPPTEKDDRQMFAESLQYIASPDADTVFKPVLTTSEEQIEAMQVERLSLYCLRKLLGSTVNNPGLRIWAQRVVDTIALGEHPTCRHEWLLDTWDDVESGLRAIHPNSIYQADVRRIKALGVAFEQTGDTELSPPLNSLHDFYESSFGVSQSREHLACLAFQVTRRYPQTSILELQTGNGSATRTIIDHIGNSFSTYTCSGLVEGSFDDLNEAFGSSDRTSFLTKISLEEDLQAQGFSGGSYDLIIAPNGIHGVKDYSQVLRNVRFLLKPGGYLLALQVTNPDSLRVGLTLGALDMLPERPRNDGSPFLHLSEWDVLLRGTGFSGVDTSTPDTLIPFSAFATQAVDAQINAMRHPIESSGIAIDHLLIIGGQRFPISRTVRELQELLGPFSKRITTIKSLDELRTATLLPRPLVLSVTELDSPFFLPLTRRKFQALQKLFDRCKTVLWAVEGANGESPHGNMMKGLVRCLLPEMPHIFAQIFNFDPSFAVKDRSRILAQAILRLHIANTWRDNYSSLWSIERELTINHGKVYITRYIPNEFLNRGYNATRRRVTSNTSLQDRTVALVKDQNSYTLQQYRVTPIPRYPLETELCTIRIQYSILCSLKIEDLGYFYLCSGIDEESNSCVLAISEQQQSVLKIPRTRIVSFDLPQEHRRNLLISVAGVLLANSITEKNGTSSAIIMHEPPPLLARFVAQRTMQRGIRVIFTTTKRDTAVQNKWTYIDPYTPDRHLRKLASNKVSVFIGCSEDAVQSRIVAHLPIGVYQLTIDNFFKSSSLVYPGTMEENFRKILLDAYNQASSFNISDESLITQEDIMLHDVARQPVTAGHNIQVVNWTSTTPVSTQVIPATEEITFSEHKTYFLIGMTGNLGLSTCLYMISRGAKYFALASRNPKVDQKWLSDVSLTYGATIKVFALDITKRDSVMEVYQTISRTMPPIGGVTNAALIMRDGAFMDMDSDDMNQALQPKVDGSIYLDELFSHDKDLEFFILFSSLVYVTGNAGQVAYAAGNAFMVSLTHGRRQRGLVGSVMNLSGIKGVGYITRTDHGILNRLDILGYGVMSERDFLYFFAEAILAGPPNSGRNPEVSAGVRFCDPHKDAALPVWIEDPKFSHYRVSHNQTDHQENGNQAMSVKNRLLGAQSEKEAFDIILDALLAMLHRKLRLPPENSVPADVAIVELGVDSLVAVEMRSWFTNEFNLDIPVIKILGGATVSGLVSDAIPELSREIIPSVARDVPTEKSDTIFPLVHKGSDSGSGSLGDSELESNSAVNESTDTSTSIPDVDEKATSLVFQRKERMSYGSSRFWFLRHYLDDETCFNIVFRARITGKIDIKKFEDVVRQIGNRHEAFRTSFHADKERQDEPTQGVLEESSLQLEVNAITQEDEALSVTNDLLRYSFDIENGETIRMLMLSLSPEDHILVFGMHHIAIDGFSFNVILTEIDLLYRGQSLPVIRRQFTDFASEQRREVENGRMDRERAFWRNMYPDIPEPLPLFPFATVSSRKPVMRYEHEEVAITLDRATAEIIRARCRENRSTIFHFFLATLQVFLFRYLDIDDLCIGIADANRHDVNTLGTVGFLLNLLPLRFSAPNGAFEEVLSAARNLVYSCLEHSRFPFDVLIEDLNIPRSSTYSPLFQVLLDYRQFAVKSPPMLNCRAEGERIMGRTAYDLLLDITDFSGSDISIKLQTQKSLYSRQHTEVLLHSYMHLVHLFANDFKAETSTAPLFSENEERRSICHGRGPTFTSEWPQTLSHRIDDISSQYSDDIALRDGLGSSMTYRDMSLKSDAIIDQLRQSGIEPGSKVAVFQEPSALWICSLLAIWKIGAIYLPLDNRNGLARLASIVDKCQPDAMLCTTTTLAHTSSLGYHGPIIDVRIAMRDPLIIHRTNKAVGSSTAVILFTSGSTGSPKGIEISHFSLRNLFEGYHQMGDLSRHNVLQQSAYSFDLSLDQIFTGLTSGGSVYIASTEQRLDPYELSRIISQQHISSTTATPSEYSSWINYGKSMLSSAEEWNRAIIAGERWTSGLQNAFRSLQLPGLRLLSCYGPAETTIYCTKMDLPLEDTSVIPVGHPIPNCSIYVVDSQLKVLPVGVVGEIVVGGAGVAMGYFDNVELSESKFFTDPYASSEFISAGWSKAYRTGDMGYLQEDGSLVFKGRIDGDTQVKLRGIRIELEDIENTIVTTSGGVISRAVVSVRGESNESQILIAFVDFASGCSLDQEDLSRLLSRLPLPQYMIPTMLVSLDEGIPLTPHKKVDRLAIHNMPLPQANHVDDKQDILSPTEVTLREVWMQMLPTEITATVPIGKRTDFFYVGGNSLMSVRLQARIRDAFGVFLPLVDLMESSTLEEIAIHIENQLKKQKISWDAEIAVDQDILSIHPREATRNSSPSQTVLLTGASGFVGSSILRQLISDDRVSRIHCVAVREGAAREKVDSMTAATSKVIIHEGDLTYPRLGLPEDTFLSLSSETDVIIHSGANRSFWGRYDSLRVVNVLSTKELVRLAAYARRDHGKVIPIHFLSTSRNSYSNEDFVPPTDGSMGYVASKWASERYLQNAAAQHLGLPVYIHQTAASISMNEAEQYKTPEQENAEKERVFDEFTSIISQIRLIPSPHTWGGHWDLVPLRQFTGDIVEEAVGSQIDIATNRGNGQEYPLVRYKTHFSTVRMTMDEVVQRLEKEMNGRDSSTGGETTFEEIPAHIWVGKAKSAGFSYHFASMDMFLLKDGNGEVVGELRR</sequence>
<dbReference type="InterPro" id="IPR036291">
    <property type="entry name" value="NAD(P)-bd_dom_sf"/>
</dbReference>
<dbReference type="Pfam" id="PF00501">
    <property type="entry name" value="AMP-binding"/>
    <property type="match status" value="1"/>
</dbReference>
<dbReference type="InterPro" id="IPR013217">
    <property type="entry name" value="Methyltransf_12"/>
</dbReference>
<dbReference type="InterPro" id="IPR013968">
    <property type="entry name" value="PKS_KR"/>
</dbReference>
<dbReference type="Pfam" id="PF00698">
    <property type="entry name" value="Acyl_transf_1"/>
    <property type="match status" value="1"/>
</dbReference>
<dbReference type="SUPFAM" id="SSF47336">
    <property type="entry name" value="ACP-like"/>
    <property type="match status" value="2"/>
</dbReference>
<dbReference type="InterPro" id="IPR029063">
    <property type="entry name" value="SAM-dependent_MTases_sf"/>
</dbReference>
<dbReference type="InterPro" id="IPR036736">
    <property type="entry name" value="ACP-like_sf"/>
</dbReference>
<evidence type="ECO:0000256" key="3">
    <source>
        <dbReference type="ARBA" id="ARBA00022598"/>
    </source>
</evidence>
<dbReference type="SUPFAM" id="SSF56801">
    <property type="entry name" value="Acetyl-CoA synthetase-like"/>
    <property type="match status" value="1"/>
</dbReference>
<dbReference type="PROSITE" id="PS00012">
    <property type="entry name" value="PHOSPHOPANTETHEINE"/>
    <property type="match status" value="1"/>
</dbReference>
<evidence type="ECO:0000256" key="2">
    <source>
        <dbReference type="ARBA" id="ARBA00022553"/>
    </source>
</evidence>
<organism evidence="14 15">
    <name type="scientific">Paecilomyces lecythidis</name>
    <dbReference type="NCBI Taxonomy" id="3004212"/>
    <lineage>
        <taxon>Eukaryota</taxon>
        <taxon>Fungi</taxon>
        <taxon>Dikarya</taxon>
        <taxon>Ascomycota</taxon>
        <taxon>Pezizomycotina</taxon>
        <taxon>Eurotiomycetes</taxon>
        <taxon>Eurotiomycetidae</taxon>
        <taxon>Eurotiales</taxon>
        <taxon>Thermoascaceae</taxon>
        <taxon>Paecilomyces</taxon>
    </lineage>
</organism>
<dbReference type="InterPro" id="IPR023213">
    <property type="entry name" value="CAT-like_dom_sf"/>
</dbReference>
<keyword evidence="3" id="KW-0436">Ligase</keyword>
<dbReference type="SMART" id="SM00826">
    <property type="entry name" value="PKS_DH"/>
    <property type="match status" value="1"/>
</dbReference>
<dbReference type="InterPro" id="IPR020806">
    <property type="entry name" value="PKS_PP-bd"/>
</dbReference>
<dbReference type="InterPro" id="IPR057326">
    <property type="entry name" value="KR_dom"/>
</dbReference>
<dbReference type="EMBL" id="JAVDPF010000009">
    <property type="protein sequence ID" value="KAL1880367.1"/>
    <property type="molecule type" value="Genomic_DNA"/>
</dbReference>
<dbReference type="Pfam" id="PF08659">
    <property type="entry name" value="KR"/>
    <property type="match status" value="1"/>
</dbReference>
<dbReference type="InterPro" id="IPR020807">
    <property type="entry name" value="PKS_DH"/>
</dbReference>
<dbReference type="SUPFAM" id="SSF52777">
    <property type="entry name" value="CoA-dependent acyltransferases"/>
    <property type="match status" value="2"/>
</dbReference>
<reference evidence="14 15" key="1">
    <citation type="journal article" date="2024" name="IMA Fungus">
        <title>IMA Genome - F19 : A genome assembly and annotation guide to empower mycologists, including annotated draft genome sequences of Ceratocystis pirilliformis, Diaporthe australafricana, Fusarium ophioides, Paecilomyces lecythidis, and Sporothrix stenoceras.</title>
        <authorList>
            <person name="Aylward J."/>
            <person name="Wilson A.M."/>
            <person name="Visagie C.M."/>
            <person name="Spraker J."/>
            <person name="Barnes I."/>
            <person name="Buitendag C."/>
            <person name="Ceriani C."/>
            <person name="Del Mar Angel L."/>
            <person name="du Plessis D."/>
            <person name="Fuchs T."/>
            <person name="Gasser K."/>
            <person name="Kramer D."/>
            <person name="Li W."/>
            <person name="Munsamy K."/>
            <person name="Piso A."/>
            <person name="Price J.L."/>
            <person name="Sonnekus B."/>
            <person name="Thomas C."/>
            <person name="van der Nest A."/>
            <person name="van Dijk A."/>
            <person name="van Heerden A."/>
            <person name="van Vuuren N."/>
            <person name="Yilmaz N."/>
            <person name="Duong T.A."/>
            <person name="van der Merwe N.A."/>
            <person name="Wingfield M.J."/>
            <person name="Wingfield B.D."/>
        </authorList>
    </citation>
    <scope>NUCLEOTIDE SEQUENCE [LARGE SCALE GENOMIC DNA]</scope>
    <source>
        <strain evidence="14 15">CMW 18167</strain>
    </source>
</reference>
<dbReference type="InterPro" id="IPR049900">
    <property type="entry name" value="PKS_mFAS_DH"/>
</dbReference>
<evidence type="ECO:0000256" key="6">
    <source>
        <dbReference type="ARBA" id="ARBA00022737"/>
    </source>
</evidence>
<dbReference type="InterPro" id="IPR014030">
    <property type="entry name" value="Ketoacyl_synth_N"/>
</dbReference>
<dbReference type="SMART" id="SM00827">
    <property type="entry name" value="PKS_AT"/>
    <property type="match status" value="1"/>
</dbReference>
<feature type="region of interest" description="Disordered" evidence="10">
    <location>
        <begin position="2488"/>
        <end position="2522"/>
    </location>
</feature>
<dbReference type="InterPro" id="IPR049552">
    <property type="entry name" value="PKS_DH_N"/>
</dbReference>
<dbReference type="SUPFAM" id="SSF51735">
    <property type="entry name" value="NAD(P)-binding Rossmann-fold domains"/>
    <property type="match status" value="2"/>
</dbReference>
<dbReference type="CDD" id="cd05930">
    <property type="entry name" value="A_NRPS"/>
    <property type="match status" value="1"/>
</dbReference>
<evidence type="ECO:0000256" key="8">
    <source>
        <dbReference type="ARBA" id="ARBA00029443"/>
    </source>
</evidence>
<dbReference type="InterPro" id="IPR000873">
    <property type="entry name" value="AMP-dep_synth/lig_dom"/>
</dbReference>
<dbReference type="SUPFAM" id="SSF52151">
    <property type="entry name" value="FabD/lysophospholipase-like"/>
    <property type="match status" value="1"/>
</dbReference>
<dbReference type="Pfam" id="PF21089">
    <property type="entry name" value="PKS_DH_N"/>
    <property type="match status" value="1"/>
</dbReference>
<dbReference type="InterPro" id="IPR042104">
    <property type="entry name" value="PKS_dehydratase_sf"/>
</dbReference>
<dbReference type="InterPro" id="IPR016035">
    <property type="entry name" value="Acyl_Trfase/lysoPLipase"/>
</dbReference>
<feature type="active site" description="Proton donor; for dehydratase activity" evidence="9">
    <location>
        <position position="1158"/>
    </location>
</feature>
<dbReference type="InterPro" id="IPR013120">
    <property type="entry name" value="FAR_NAD-bd"/>
</dbReference>
<dbReference type="PROSITE" id="PS00606">
    <property type="entry name" value="KS3_1"/>
    <property type="match status" value="1"/>
</dbReference>
<evidence type="ECO:0000256" key="7">
    <source>
        <dbReference type="ARBA" id="ARBA00023268"/>
    </source>
</evidence>
<dbReference type="PROSITE" id="PS00455">
    <property type="entry name" value="AMP_BINDING"/>
    <property type="match status" value="1"/>
</dbReference>
<feature type="region of interest" description="N-terminal hotdog fold" evidence="9">
    <location>
        <begin position="939"/>
        <end position="1079"/>
    </location>
</feature>
<dbReference type="Pfam" id="PF02801">
    <property type="entry name" value="Ketoacyl-synt_C"/>
    <property type="match status" value="1"/>
</dbReference>
<dbReference type="SUPFAM" id="SSF53901">
    <property type="entry name" value="Thiolase-like"/>
    <property type="match status" value="1"/>
</dbReference>
<evidence type="ECO:0000259" key="13">
    <source>
        <dbReference type="PROSITE" id="PS52019"/>
    </source>
</evidence>
<dbReference type="CDD" id="cd00833">
    <property type="entry name" value="PKS"/>
    <property type="match status" value="1"/>
</dbReference>
<dbReference type="Pfam" id="PF07993">
    <property type="entry name" value="NAD_binding_4"/>
    <property type="match status" value="1"/>
</dbReference>
<evidence type="ECO:0000256" key="10">
    <source>
        <dbReference type="SAM" id="MobiDB-lite"/>
    </source>
</evidence>
<dbReference type="InterPro" id="IPR050091">
    <property type="entry name" value="PKS_NRPS_Biosynth_Enz"/>
</dbReference>
<feature type="domain" description="Carrier" evidence="11">
    <location>
        <begin position="3511"/>
        <end position="3591"/>
    </location>
</feature>
<dbReference type="PROSITE" id="PS50075">
    <property type="entry name" value="CARRIER"/>
    <property type="match status" value="2"/>
</dbReference>
<name>A0ABR3XWJ1_9EURO</name>
<gene>
    <name evidence="14" type="ORF">Plec18167_003771</name>
</gene>
<dbReference type="InterPro" id="IPR001242">
    <property type="entry name" value="Condensation_dom"/>
</dbReference>
<dbReference type="Gene3D" id="3.40.50.720">
    <property type="entry name" value="NAD(P)-binding Rossmann-like Domain"/>
    <property type="match status" value="2"/>
</dbReference>
<evidence type="ECO:0000256" key="1">
    <source>
        <dbReference type="ARBA" id="ARBA00022450"/>
    </source>
</evidence>
<dbReference type="CDD" id="cd02440">
    <property type="entry name" value="AdoMet_MTases"/>
    <property type="match status" value="1"/>
</dbReference>
<dbReference type="SMART" id="SM00822">
    <property type="entry name" value="PKS_KR"/>
    <property type="match status" value="1"/>
</dbReference>
<dbReference type="SUPFAM" id="SSF55048">
    <property type="entry name" value="Probable ACP-binding domain of malonyl-CoA ACP transacylase"/>
    <property type="match status" value="1"/>
</dbReference>
<dbReference type="InterPro" id="IPR014043">
    <property type="entry name" value="Acyl_transferase_dom"/>
</dbReference>
<dbReference type="Pfam" id="PF00668">
    <property type="entry name" value="Condensation"/>
    <property type="match status" value="1"/>
</dbReference>
<feature type="domain" description="PKS/mFAS DH" evidence="13">
    <location>
        <begin position="939"/>
        <end position="1251"/>
    </location>
</feature>
<dbReference type="Gene3D" id="3.10.129.110">
    <property type="entry name" value="Polyketide synthase dehydratase"/>
    <property type="match status" value="1"/>
</dbReference>
<protein>
    <submittedName>
        <fullName evidence="14">Hybrid PKS-NRPS biosynthetic cluster</fullName>
    </submittedName>
</protein>
<dbReference type="InterPro" id="IPR006162">
    <property type="entry name" value="Ppantetheine_attach_site"/>
</dbReference>
<feature type="domain" description="Ketosynthase family 3 (KS3)" evidence="12">
    <location>
        <begin position="5"/>
        <end position="438"/>
    </location>
</feature>
<dbReference type="CDD" id="cd19532">
    <property type="entry name" value="C_PKS-NRPS"/>
    <property type="match status" value="1"/>
</dbReference>
<evidence type="ECO:0000259" key="12">
    <source>
        <dbReference type="PROSITE" id="PS52004"/>
    </source>
</evidence>
<dbReference type="InterPro" id="IPR049551">
    <property type="entry name" value="PKS_DH_C"/>
</dbReference>
<evidence type="ECO:0000313" key="15">
    <source>
        <dbReference type="Proteomes" id="UP001583193"/>
    </source>
</evidence>
<dbReference type="Gene3D" id="3.30.559.30">
    <property type="entry name" value="Nonribosomal peptide synthetase, condensation domain"/>
    <property type="match status" value="1"/>
</dbReference>
<keyword evidence="5" id="KW-0808">Transferase</keyword>
<keyword evidence="7" id="KW-0511">Multifunctional enzyme</keyword>
<dbReference type="InterPro" id="IPR042099">
    <property type="entry name" value="ANL_N_sf"/>
</dbReference>
<evidence type="ECO:0000259" key="11">
    <source>
        <dbReference type="PROSITE" id="PS50075"/>
    </source>
</evidence>
<dbReference type="Gene3D" id="3.40.47.10">
    <property type="match status" value="1"/>
</dbReference>
<dbReference type="InterPro" id="IPR014031">
    <property type="entry name" value="Ketoacyl_synth_C"/>
</dbReference>
<evidence type="ECO:0000256" key="9">
    <source>
        <dbReference type="PROSITE-ProRule" id="PRU01363"/>
    </source>
</evidence>
<dbReference type="PROSITE" id="PS52019">
    <property type="entry name" value="PKS_MFAS_DH"/>
    <property type="match status" value="1"/>
</dbReference>
<dbReference type="PANTHER" id="PTHR43775">
    <property type="entry name" value="FATTY ACID SYNTHASE"/>
    <property type="match status" value="1"/>
</dbReference>
<accession>A0ABR3XWJ1</accession>
<dbReference type="SMART" id="SM00823">
    <property type="entry name" value="PKS_PP"/>
    <property type="match status" value="2"/>
</dbReference>
<keyword evidence="1" id="KW-0596">Phosphopantetheine</keyword>
<dbReference type="SUPFAM" id="SSF53335">
    <property type="entry name" value="S-adenosyl-L-methionine-dependent methyltransferases"/>
    <property type="match status" value="1"/>
</dbReference>
<dbReference type="Pfam" id="PF00109">
    <property type="entry name" value="ketoacyl-synt"/>
    <property type="match status" value="1"/>
</dbReference>
<comment type="caution">
    <text evidence="14">The sequence shown here is derived from an EMBL/GenBank/DDBJ whole genome shotgun (WGS) entry which is preliminary data.</text>
</comment>
<dbReference type="InterPro" id="IPR016036">
    <property type="entry name" value="Malonyl_transacylase_ACP-bd"/>
</dbReference>
<dbReference type="Gene3D" id="1.10.1200.10">
    <property type="entry name" value="ACP-like"/>
    <property type="match status" value="2"/>
</dbReference>
<dbReference type="Pfam" id="PF22621">
    <property type="entry name" value="CurL-like_PKS_C"/>
    <property type="match status" value="1"/>
</dbReference>
<dbReference type="InterPro" id="IPR020845">
    <property type="entry name" value="AMP-binding_CS"/>
</dbReference>
<dbReference type="InterPro" id="IPR045851">
    <property type="entry name" value="AMP-bd_C_sf"/>
</dbReference>
<proteinExistence type="inferred from homology"/>
<keyword evidence="2" id="KW-0597">Phosphoprotein</keyword>
<dbReference type="PANTHER" id="PTHR43775:SF20">
    <property type="entry name" value="HYBRID PKS-NRPS SYNTHETASE APDA"/>
    <property type="match status" value="1"/>
</dbReference>
<dbReference type="Pfam" id="PF14765">
    <property type="entry name" value="PS-DH"/>
    <property type="match status" value="1"/>
</dbReference>
<feature type="active site" description="Proton acceptor; for dehydratase activity" evidence="9">
    <location>
        <position position="971"/>
    </location>
</feature>
<dbReference type="Proteomes" id="UP001583193">
    <property type="component" value="Unassembled WGS sequence"/>
</dbReference>
<keyword evidence="15" id="KW-1185">Reference proteome</keyword>
<feature type="domain" description="Carrier" evidence="11">
    <location>
        <begin position="2390"/>
        <end position="2465"/>
    </location>
</feature>
<dbReference type="Pfam" id="PF00550">
    <property type="entry name" value="PP-binding"/>
    <property type="match status" value="2"/>
</dbReference>
<keyword evidence="4" id="KW-0489">Methyltransferase</keyword>
<dbReference type="Gene3D" id="3.40.366.10">
    <property type="entry name" value="Malonyl-Coenzyme A Acyl Carrier Protein, domain 2"/>
    <property type="match status" value="1"/>
</dbReference>
<feature type="compositionally biased region" description="Polar residues" evidence="10">
    <location>
        <begin position="2508"/>
        <end position="2521"/>
    </location>
</feature>
<dbReference type="Gene3D" id="3.30.559.10">
    <property type="entry name" value="Chloramphenicol acetyltransferase-like domain"/>
    <property type="match status" value="1"/>
</dbReference>
<evidence type="ECO:0000313" key="14">
    <source>
        <dbReference type="EMBL" id="KAL1880367.1"/>
    </source>
</evidence>
<feature type="region of interest" description="C-terminal hotdog fold" evidence="9">
    <location>
        <begin position="1094"/>
        <end position="1251"/>
    </location>
</feature>
<comment type="similarity">
    <text evidence="8">In the C-terminal section; belongs to the NRP synthetase family.</text>
</comment>
<evidence type="ECO:0000256" key="4">
    <source>
        <dbReference type="ARBA" id="ARBA00022603"/>
    </source>
</evidence>
<evidence type="ECO:0000256" key="5">
    <source>
        <dbReference type="ARBA" id="ARBA00022679"/>
    </source>
</evidence>
<dbReference type="Pfam" id="PF08242">
    <property type="entry name" value="Methyltransf_12"/>
    <property type="match status" value="1"/>
</dbReference>
<dbReference type="InterPro" id="IPR009081">
    <property type="entry name" value="PP-bd_ACP"/>
</dbReference>
<dbReference type="InterPro" id="IPR001227">
    <property type="entry name" value="Ac_transferase_dom_sf"/>
</dbReference>
<dbReference type="InterPro" id="IPR018201">
    <property type="entry name" value="Ketoacyl_synth_AS"/>
</dbReference>
<keyword evidence="6" id="KW-0677">Repeat</keyword>
<dbReference type="InterPro" id="IPR016039">
    <property type="entry name" value="Thiolase-like"/>
</dbReference>
<dbReference type="Gene3D" id="3.40.50.12780">
    <property type="entry name" value="N-terminal domain of ligase-like"/>
    <property type="match status" value="1"/>
</dbReference>
<dbReference type="InterPro" id="IPR020841">
    <property type="entry name" value="PKS_Beta-ketoAc_synthase_dom"/>
</dbReference>
<dbReference type="PROSITE" id="PS52004">
    <property type="entry name" value="KS3_2"/>
    <property type="match status" value="1"/>
</dbReference>
<dbReference type="SMART" id="SM00825">
    <property type="entry name" value="PKS_KS"/>
    <property type="match status" value="1"/>
</dbReference>
<dbReference type="Gene3D" id="3.40.50.150">
    <property type="entry name" value="Vaccinia Virus protein VP39"/>
    <property type="match status" value="1"/>
</dbReference>